<feature type="domain" description="C2H2-type" evidence="14">
    <location>
        <begin position="276"/>
        <end position="303"/>
    </location>
</feature>
<evidence type="ECO:0000256" key="4">
    <source>
        <dbReference type="ARBA" id="ARBA00022771"/>
    </source>
</evidence>
<feature type="chain" id="PRO_5017329345" description="C2H2-type domain-containing protein" evidence="13">
    <location>
        <begin position="26"/>
        <end position="369"/>
    </location>
</feature>
<reference evidence="15" key="2">
    <citation type="submission" date="2025-09" db="UniProtKB">
        <authorList>
            <consortium name="Ensembl"/>
        </authorList>
    </citation>
    <scope>IDENTIFICATION</scope>
</reference>
<evidence type="ECO:0000256" key="12">
    <source>
        <dbReference type="SAM" id="MobiDB-lite"/>
    </source>
</evidence>
<dbReference type="PROSITE" id="PS00028">
    <property type="entry name" value="ZINC_FINGER_C2H2_1"/>
    <property type="match status" value="3"/>
</dbReference>
<comment type="subcellular location">
    <subcellularLocation>
        <location evidence="1">Nucleus</location>
    </subcellularLocation>
</comment>
<dbReference type="Ensembl" id="ENSXCOT00000019605.1">
    <property type="protein sequence ID" value="ENSXCOP00000019367.1"/>
    <property type="gene ID" value="ENSXCOG00000014555.1"/>
</dbReference>
<evidence type="ECO:0000313" key="16">
    <source>
        <dbReference type="Proteomes" id="UP000261380"/>
    </source>
</evidence>
<evidence type="ECO:0000256" key="7">
    <source>
        <dbReference type="ARBA" id="ARBA00023125"/>
    </source>
</evidence>
<dbReference type="GO" id="GO:0000981">
    <property type="term" value="F:DNA-binding transcription factor activity, RNA polymerase II-specific"/>
    <property type="evidence" value="ECO:0007669"/>
    <property type="project" value="TreeGrafter"/>
</dbReference>
<dbReference type="SUPFAM" id="SSF57667">
    <property type="entry name" value="beta-beta-alpha zinc fingers"/>
    <property type="match status" value="2"/>
</dbReference>
<evidence type="ECO:0000256" key="9">
    <source>
        <dbReference type="ARBA" id="ARBA00023163"/>
    </source>
</evidence>
<dbReference type="GO" id="GO:0008270">
    <property type="term" value="F:zinc ion binding"/>
    <property type="evidence" value="ECO:0007669"/>
    <property type="project" value="UniProtKB-KW"/>
</dbReference>
<dbReference type="STRING" id="32473.ENSXCOP00000019367"/>
<dbReference type="FunFam" id="3.30.160.60:FF:000082">
    <property type="entry name" value="Putative zinc finger E-box-binding homeobox 2"/>
    <property type="match status" value="1"/>
</dbReference>
<dbReference type="PANTHER" id="PTHR24391:SF11">
    <property type="entry name" value="ZINC FINGER E-BOX-BINDING HOMEOBOX 2"/>
    <property type="match status" value="1"/>
</dbReference>
<dbReference type="InterPro" id="IPR051574">
    <property type="entry name" value="ZnF_E-box_Homeobox"/>
</dbReference>
<organism evidence="15 16">
    <name type="scientific">Xiphophorus couchianus</name>
    <name type="common">Monterrey platyfish</name>
    <dbReference type="NCBI Taxonomy" id="32473"/>
    <lineage>
        <taxon>Eukaryota</taxon>
        <taxon>Metazoa</taxon>
        <taxon>Chordata</taxon>
        <taxon>Craniata</taxon>
        <taxon>Vertebrata</taxon>
        <taxon>Euteleostomi</taxon>
        <taxon>Actinopterygii</taxon>
        <taxon>Neopterygii</taxon>
        <taxon>Teleostei</taxon>
        <taxon>Neoteleostei</taxon>
        <taxon>Acanthomorphata</taxon>
        <taxon>Ovalentaria</taxon>
        <taxon>Atherinomorphae</taxon>
        <taxon>Cyprinodontiformes</taxon>
        <taxon>Poeciliidae</taxon>
        <taxon>Poeciliinae</taxon>
        <taxon>Xiphophorus</taxon>
    </lineage>
</organism>
<evidence type="ECO:0000256" key="5">
    <source>
        <dbReference type="ARBA" id="ARBA00022833"/>
    </source>
</evidence>
<dbReference type="GO" id="GO:0000978">
    <property type="term" value="F:RNA polymerase II cis-regulatory region sequence-specific DNA binding"/>
    <property type="evidence" value="ECO:0007669"/>
    <property type="project" value="TreeGrafter"/>
</dbReference>
<feature type="signal peptide" evidence="13">
    <location>
        <begin position="1"/>
        <end position="25"/>
    </location>
</feature>
<feature type="domain" description="C2H2-type" evidence="14">
    <location>
        <begin position="235"/>
        <end position="257"/>
    </location>
</feature>
<dbReference type="Pfam" id="PF00096">
    <property type="entry name" value="zf-C2H2"/>
    <property type="match status" value="1"/>
</dbReference>
<keyword evidence="10" id="KW-0539">Nucleus</keyword>
<dbReference type="InterPro" id="IPR013087">
    <property type="entry name" value="Znf_C2H2_type"/>
</dbReference>
<evidence type="ECO:0000256" key="6">
    <source>
        <dbReference type="ARBA" id="ARBA00023015"/>
    </source>
</evidence>
<feature type="region of interest" description="Disordered" evidence="12">
    <location>
        <begin position="37"/>
        <end position="64"/>
    </location>
</feature>
<reference evidence="15" key="1">
    <citation type="submission" date="2025-08" db="UniProtKB">
        <authorList>
            <consortium name="Ensembl"/>
        </authorList>
    </citation>
    <scope>IDENTIFICATION</scope>
</reference>
<dbReference type="Pfam" id="PF05605">
    <property type="entry name" value="zf-Di19"/>
    <property type="match status" value="1"/>
</dbReference>
<keyword evidence="16" id="KW-1185">Reference proteome</keyword>
<proteinExistence type="predicted"/>
<dbReference type="AlphaFoldDB" id="A0A3B5M791"/>
<evidence type="ECO:0000256" key="2">
    <source>
        <dbReference type="ARBA" id="ARBA00022723"/>
    </source>
</evidence>
<evidence type="ECO:0000256" key="1">
    <source>
        <dbReference type="ARBA" id="ARBA00004123"/>
    </source>
</evidence>
<evidence type="ECO:0000259" key="14">
    <source>
        <dbReference type="PROSITE" id="PS50157"/>
    </source>
</evidence>
<dbReference type="GeneTree" id="ENSGT00950000183208"/>
<keyword evidence="5" id="KW-0862">Zinc</keyword>
<feature type="domain" description="C2H2-type" evidence="14">
    <location>
        <begin position="205"/>
        <end position="233"/>
    </location>
</feature>
<sequence>MEIQKKSWFQMFYQLSYLLLHLCVSVLNYDSVLDTTSETDEDDQTLLRDDSSFTGGAGDDEEAGSPVAVPALEASPRVGHALLSNREPDDSEHQGEDECIGESLIGSAPKCCFEYDALGPEASLQAVEDGRRLDGISGLDEFFLKRKLEDDDGHQATIAEYLQRSDTAIIYPEAPEEVTRLSTPEAGGQDENLPSSATDDFAQLLTCPYCERGYKRLTSLKEHIKYRHENTEETFTCLLCAETFNQRAQLERHMTTHKPTVDQPPLLSEGAANRKFKCSECGKAFKYKHHLKEHLRIHSGEWSRGVEEQINTHFYHPGHWHNTRHTHSEKEPRQCSLLVIKTQYPVVIRKYTKSITATVSFIQIKKNKR</sequence>
<name>A0A3B5M791_9TELE</name>
<keyword evidence="9" id="KW-0804">Transcription</keyword>
<dbReference type="Gene3D" id="3.30.160.60">
    <property type="entry name" value="Classic Zinc Finger"/>
    <property type="match status" value="2"/>
</dbReference>
<dbReference type="InterPro" id="IPR008598">
    <property type="entry name" value="Di19_Zn-bd"/>
</dbReference>
<keyword evidence="6" id="KW-0805">Transcription regulation</keyword>
<evidence type="ECO:0000256" key="10">
    <source>
        <dbReference type="ARBA" id="ARBA00023242"/>
    </source>
</evidence>
<dbReference type="Proteomes" id="UP000261380">
    <property type="component" value="Unplaced"/>
</dbReference>
<dbReference type="SMART" id="SM00355">
    <property type="entry name" value="ZnF_C2H2"/>
    <property type="match status" value="3"/>
</dbReference>
<evidence type="ECO:0000256" key="8">
    <source>
        <dbReference type="ARBA" id="ARBA00023155"/>
    </source>
</evidence>
<dbReference type="InterPro" id="IPR036236">
    <property type="entry name" value="Znf_C2H2_sf"/>
</dbReference>
<keyword evidence="13" id="KW-0732">Signal</keyword>
<evidence type="ECO:0000256" key="13">
    <source>
        <dbReference type="SAM" id="SignalP"/>
    </source>
</evidence>
<dbReference type="GO" id="GO:0005634">
    <property type="term" value="C:nucleus"/>
    <property type="evidence" value="ECO:0007669"/>
    <property type="project" value="UniProtKB-SubCell"/>
</dbReference>
<keyword evidence="3" id="KW-0677">Repeat</keyword>
<keyword evidence="4 11" id="KW-0863">Zinc-finger</keyword>
<protein>
    <recommendedName>
        <fullName evidence="14">C2H2-type domain-containing protein</fullName>
    </recommendedName>
</protein>
<dbReference type="PANTHER" id="PTHR24391">
    <property type="entry name" value="HISTONE H4 TRANSCRIPTION FACTOR-RELATED"/>
    <property type="match status" value="1"/>
</dbReference>
<keyword evidence="2" id="KW-0479">Metal-binding</keyword>
<accession>A0A3B5M791</accession>
<dbReference type="PROSITE" id="PS50157">
    <property type="entry name" value="ZINC_FINGER_C2H2_2"/>
    <property type="match status" value="3"/>
</dbReference>
<dbReference type="GO" id="GO:0045892">
    <property type="term" value="P:negative regulation of DNA-templated transcription"/>
    <property type="evidence" value="ECO:0007669"/>
    <property type="project" value="UniProtKB-ARBA"/>
</dbReference>
<keyword evidence="8" id="KW-0371">Homeobox</keyword>
<evidence type="ECO:0000256" key="3">
    <source>
        <dbReference type="ARBA" id="ARBA00022737"/>
    </source>
</evidence>
<evidence type="ECO:0000256" key="11">
    <source>
        <dbReference type="PROSITE-ProRule" id="PRU00042"/>
    </source>
</evidence>
<evidence type="ECO:0000313" key="15">
    <source>
        <dbReference type="Ensembl" id="ENSXCOP00000019367.1"/>
    </source>
</evidence>
<keyword evidence="7" id="KW-0238">DNA-binding</keyword>